<organism evidence="1 2">
    <name type="scientific">Hydrogenimonas cancrithermarum</name>
    <dbReference type="NCBI Taxonomy" id="2993563"/>
    <lineage>
        <taxon>Bacteria</taxon>
        <taxon>Pseudomonadati</taxon>
        <taxon>Campylobacterota</taxon>
        <taxon>Epsilonproteobacteria</taxon>
        <taxon>Campylobacterales</taxon>
        <taxon>Hydrogenimonadaceae</taxon>
        <taxon>Hydrogenimonas</taxon>
    </lineage>
</organism>
<reference evidence="1 2" key="1">
    <citation type="submission" date="2023-03" db="EMBL/GenBank/DDBJ databases">
        <title>Description of Hydrogenimonas sp. ISO32.</title>
        <authorList>
            <person name="Mino S."/>
            <person name="Fukazawa S."/>
            <person name="Sawabe T."/>
        </authorList>
    </citation>
    <scope>NUCLEOTIDE SEQUENCE [LARGE SCALE GENOMIC DNA]</scope>
    <source>
        <strain evidence="1 2">ISO32</strain>
    </source>
</reference>
<sequence>MKNFCKTLFLGLFFLLGGCAKHYYEAPKAALIVIKSPELKYADMGFVYRGKKQIKVQIYASGHAAFTLTIGKRICVDSQCMSEEAFYRKYLHVRYPQGTLAHIFSKRAIFGGEDLHEEKGKKVQHIYEAGRFDIIYAFDATSVRFKDRINHILIKITEK</sequence>
<dbReference type="EMBL" id="AP027370">
    <property type="protein sequence ID" value="BDY13275.1"/>
    <property type="molecule type" value="Genomic_DNA"/>
</dbReference>
<name>A0ABM8FNU6_9BACT</name>
<dbReference type="Proteomes" id="UP001321445">
    <property type="component" value="Chromosome"/>
</dbReference>
<gene>
    <name evidence="1" type="ORF">HCR_15870</name>
</gene>
<proteinExistence type="predicted"/>
<accession>A0ABM8FNU6</accession>
<dbReference type="PROSITE" id="PS51257">
    <property type="entry name" value="PROKAR_LIPOPROTEIN"/>
    <property type="match status" value="1"/>
</dbReference>
<evidence type="ECO:0008006" key="3">
    <source>
        <dbReference type="Google" id="ProtNLM"/>
    </source>
</evidence>
<evidence type="ECO:0000313" key="1">
    <source>
        <dbReference type="EMBL" id="BDY13275.1"/>
    </source>
</evidence>
<keyword evidence="2" id="KW-1185">Reference proteome</keyword>
<protein>
    <recommendedName>
        <fullName evidence="3">Lipoprotein</fullName>
    </recommendedName>
</protein>
<evidence type="ECO:0000313" key="2">
    <source>
        <dbReference type="Proteomes" id="UP001321445"/>
    </source>
</evidence>
<dbReference type="RefSeq" id="WP_286336234.1">
    <property type="nucleotide sequence ID" value="NZ_AP027370.1"/>
</dbReference>